<dbReference type="GO" id="GO:0003677">
    <property type="term" value="F:DNA binding"/>
    <property type="evidence" value="ECO:0007669"/>
    <property type="project" value="UniProtKB-KW"/>
</dbReference>
<keyword evidence="11" id="KW-1185">Reference proteome</keyword>
<dbReference type="Gene3D" id="3.30.160.60">
    <property type="entry name" value="Classic Zinc Finger"/>
    <property type="match status" value="2"/>
</dbReference>
<protein>
    <recommendedName>
        <fullName evidence="9">C2H2-type domain-containing protein</fullName>
    </recommendedName>
</protein>
<keyword evidence="4 8" id="KW-0863">Zinc-finger</keyword>
<keyword evidence="3" id="KW-0677">Repeat</keyword>
<dbReference type="AlphaFoldDB" id="A0AAV0W8X1"/>
<evidence type="ECO:0000256" key="3">
    <source>
        <dbReference type="ARBA" id="ARBA00022737"/>
    </source>
</evidence>
<dbReference type="PROSITE" id="PS00028">
    <property type="entry name" value="ZINC_FINGER_C2H2_1"/>
    <property type="match status" value="1"/>
</dbReference>
<dbReference type="InterPro" id="IPR036236">
    <property type="entry name" value="Znf_C2H2_sf"/>
</dbReference>
<comment type="subcellular location">
    <subcellularLocation>
        <location evidence="1">Nucleus</location>
    </subcellularLocation>
</comment>
<evidence type="ECO:0000256" key="8">
    <source>
        <dbReference type="PROSITE-ProRule" id="PRU00042"/>
    </source>
</evidence>
<evidence type="ECO:0000259" key="9">
    <source>
        <dbReference type="PROSITE" id="PS50157"/>
    </source>
</evidence>
<evidence type="ECO:0000313" key="11">
    <source>
        <dbReference type="Proteomes" id="UP001160148"/>
    </source>
</evidence>
<sequence>MFKCEQCPSTFTRKGNLTADQKNHNGVRFSCTICASTFGYKTHLNRHMKNVHGVVNVPAQRQPAQQSVIRPTPQGHIQIAPGIFVPDVPAGGSNAASDDDIICMKAMDEFENTG</sequence>
<dbReference type="SMART" id="SM00355">
    <property type="entry name" value="ZnF_C2H2"/>
    <property type="match status" value="2"/>
</dbReference>
<dbReference type="Pfam" id="PF13894">
    <property type="entry name" value="zf-C2H2_4"/>
    <property type="match status" value="1"/>
</dbReference>
<feature type="domain" description="C2H2-type" evidence="9">
    <location>
        <begin position="2"/>
        <end position="29"/>
    </location>
</feature>
<dbReference type="InterPro" id="IPR013087">
    <property type="entry name" value="Znf_C2H2_type"/>
</dbReference>
<reference evidence="10 11" key="1">
    <citation type="submission" date="2023-01" db="EMBL/GenBank/DDBJ databases">
        <authorList>
            <person name="Whitehead M."/>
        </authorList>
    </citation>
    <scope>NUCLEOTIDE SEQUENCE [LARGE SCALE GENOMIC DNA]</scope>
</reference>
<evidence type="ECO:0000256" key="5">
    <source>
        <dbReference type="ARBA" id="ARBA00022833"/>
    </source>
</evidence>
<organism evidence="10 11">
    <name type="scientific">Macrosiphum euphorbiae</name>
    <name type="common">potato aphid</name>
    <dbReference type="NCBI Taxonomy" id="13131"/>
    <lineage>
        <taxon>Eukaryota</taxon>
        <taxon>Metazoa</taxon>
        <taxon>Ecdysozoa</taxon>
        <taxon>Arthropoda</taxon>
        <taxon>Hexapoda</taxon>
        <taxon>Insecta</taxon>
        <taxon>Pterygota</taxon>
        <taxon>Neoptera</taxon>
        <taxon>Paraneoptera</taxon>
        <taxon>Hemiptera</taxon>
        <taxon>Sternorrhyncha</taxon>
        <taxon>Aphidomorpha</taxon>
        <taxon>Aphidoidea</taxon>
        <taxon>Aphididae</taxon>
        <taxon>Macrosiphini</taxon>
        <taxon>Macrosiphum</taxon>
    </lineage>
</organism>
<comment type="caution">
    <text evidence="10">The sequence shown here is derived from an EMBL/GenBank/DDBJ whole genome shotgun (WGS) entry which is preliminary data.</text>
</comment>
<dbReference type="InterPro" id="IPR050331">
    <property type="entry name" value="Zinc_finger"/>
</dbReference>
<dbReference type="EMBL" id="CARXXK010000001">
    <property type="protein sequence ID" value="CAI6352309.1"/>
    <property type="molecule type" value="Genomic_DNA"/>
</dbReference>
<dbReference type="Proteomes" id="UP001160148">
    <property type="component" value="Unassembled WGS sequence"/>
</dbReference>
<dbReference type="GO" id="GO:0010468">
    <property type="term" value="P:regulation of gene expression"/>
    <property type="evidence" value="ECO:0007669"/>
    <property type="project" value="TreeGrafter"/>
</dbReference>
<keyword evidence="6" id="KW-0238">DNA-binding</keyword>
<feature type="domain" description="C2H2-type" evidence="9">
    <location>
        <begin position="29"/>
        <end position="52"/>
    </location>
</feature>
<evidence type="ECO:0000256" key="2">
    <source>
        <dbReference type="ARBA" id="ARBA00022723"/>
    </source>
</evidence>
<evidence type="ECO:0000256" key="7">
    <source>
        <dbReference type="ARBA" id="ARBA00023242"/>
    </source>
</evidence>
<dbReference type="PANTHER" id="PTHR16515:SF49">
    <property type="entry name" value="GASTRULA ZINC FINGER PROTEIN XLCGF49.1-LIKE-RELATED"/>
    <property type="match status" value="1"/>
</dbReference>
<evidence type="ECO:0000313" key="10">
    <source>
        <dbReference type="EMBL" id="CAI6352309.1"/>
    </source>
</evidence>
<dbReference type="SUPFAM" id="SSF57667">
    <property type="entry name" value="beta-beta-alpha zinc fingers"/>
    <property type="match status" value="1"/>
</dbReference>
<evidence type="ECO:0000256" key="1">
    <source>
        <dbReference type="ARBA" id="ARBA00004123"/>
    </source>
</evidence>
<dbReference type="GO" id="GO:0008270">
    <property type="term" value="F:zinc ion binding"/>
    <property type="evidence" value="ECO:0007669"/>
    <property type="project" value="UniProtKB-KW"/>
</dbReference>
<dbReference type="PROSITE" id="PS50157">
    <property type="entry name" value="ZINC_FINGER_C2H2_2"/>
    <property type="match status" value="2"/>
</dbReference>
<dbReference type="PANTHER" id="PTHR16515">
    <property type="entry name" value="PR DOMAIN ZINC FINGER PROTEIN"/>
    <property type="match status" value="1"/>
</dbReference>
<gene>
    <name evidence="10" type="ORF">MEUPH1_LOCUS8568</name>
</gene>
<accession>A0AAV0W8X1</accession>
<evidence type="ECO:0000256" key="6">
    <source>
        <dbReference type="ARBA" id="ARBA00023125"/>
    </source>
</evidence>
<keyword evidence="5" id="KW-0862">Zinc</keyword>
<keyword evidence="2" id="KW-0479">Metal-binding</keyword>
<name>A0AAV0W8X1_9HEMI</name>
<dbReference type="GO" id="GO:0005634">
    <property type="term" value="C:nucleus"/>
    <property type="evidence" value="ECO:0007669"/>
    <property type="project" value="UniProtKB-SubCell"/>
</dbReference>
<proteinExistence type="predicted"/>
<evidence type="ECO:0000256" key="4">
    <source>
        <dbReference type="ARBA" id="ARBA00022771"/>
    </source>
</evidence>
<keyword evidence="7" id="KW-0539">Nucleus</keyword>